<reference evidence="1 2" key="2">
    <citation type="submission" date="2018-11" db="EMBL/GenBank/DDBJ databases">
        <authorList>
            <consortium name="Pathogen Informatics"/>
        </authorList>
    </citation>
    <scope>NUCLEOTIDE SEQUENCE [LARGE SCALE GENOMIC DNA]</scope>
</reference>
<sequence>MALQCLQPLIPFFSNTPLIWVRILEIGIRLLYYSDNVSEGEIVSVCGSGRTRKVVLAPKSSSLPGKPSAKFYAQIAQKAGITEDYLESIAGLLLSLTRKTANRKLRLTCLSLATYVALKLGRYYYATDLAQKMIAEEQSIGDFSSVASMYLMECKMSTDPFDTVLEAINADEKQVNGSIPTWSRINRCIVLCANRRYADAEVLYKELRTCMEGSELYRRTILALGIFVYSKQSRASEVYQLIHELIHDDAEHAQNEPRSTGVEDPAKILARIEAERRPSLI</sequence>
<organism evidence="3">
    <name type="scientific">Nippostrongylus brasiliensis</name>
    <name type="common">Rat hookworm</name>
    <dbReference type="NCBI Taxonomy" id="27835"/>
    <lineage>
        <taxon>Eukaryota</taxon>
        <taxon>Metazoa</taxon>
        <taxon>Ecdysozoa</taxon>
        <taxon>Nematoda</taxon>
        <taxon>Chromadorea</taxon>
        <taxon>Rhabditida</taxon>
        <taxon>Rhabditina</taxon>
        <taxon>Rhabditomorpha</taxon>
        <taxon>Strongyloidea</taxon>
        <taxon>Heligmosomidae</taxon>
        <taxon>Nippostrongylus</taxon>
    </lineage>
</organism>
<reference evidence="3" key="1">
    <citation type="submission" date="2017-02" db="UniProtKB">
        <authorList>
            <consortium name="WormBaseParasite"/>
        </authorList>
    </citation>
    <scope>IDENTIFICATION</scope>
</reference>
<accession>A0A0N4XY67</accession>
<dbReference type="OMA" id="NTPLIWV"/>
<gene>
    <name evidence="1" type="ORF">NBR_LOCUS8004</name>
</gene>
<keyword evidence="2" id="KW-1185">Reference proteome</keyword>
<evidence type="ECO:0000313" key="3">
    <source>
        <dbReference type="WBParaSite" id="NBR_0000800301-mRNA-1"/>
    </source>
</evidence>
<dbReference type="WBParaSite" id="NBR_0000800301-mRNA-1">
    <property type="protein sequence ID" value="NBR_0000800301-mRNA-1"/>
    <property type="gene ID" value="NBR_0000800301"/>
</dbReference>
<proteinExistence type="predicted"/>
<name>A0A0N4XY67_NIPBR</name>
<protein>
    <submittedName>
        <fullName evidence="3">Pentatricopeptide repeat-containing protein</fullName>
    </submittedName>
</protein>
<evidence type="ECO:0000313" key="1">
    <source>
        <dbReference type="EMBL" id="VDL71593.1"/>
    </source>
</evidence>
<evidence type="ECO:0000313" key="2">
    <source>
        <dbReference type="Proteomes" id="UP000271162"/>
    </source>
</evidence>
<dbReference type="Proteomes" id="UP000271162">
    <property type="component" value="Unassembled WGS sequence"/>
</dbReference>
<dbReference type="EMBL" id="UYSL01019951">
    <property type="protein sequence ID" value="VDL71593.1"/>
    <property type="molecule type" value="Genomic_DNA"/>
</dbReference>
<dbReference type="AlphaFoldDB" id="A0A0N4XY67"/>